<sequence length="99" mass="11283">MLFCTRLSEVKKCIFVSFLQFCSSMKPRNNLSPVKALSKTLCTMKHIHTRGTIIIVLVSKLQRYREQRTEASKSSLTCPLSQIDCSSSTLFLTKFFVSL</sequence>
<dbReference type="EMBL" id="JAHRIO010051159">
    <property type="protein sequence ID" value="MEQ2175211.1"/>
    <property type="molecule type" value="Genomic_DNA"/>
</dbReference>
<name>A0ABV0NW68_9TELE</name>
<comment type="caution">
    <text evidence="1">The sequence shown here is derived from an EMBL/GenBank/DDBJ whole genome shotgun (WGS) entry which is preliminary data.</text>
</comment>
<accession>A0ABV0NW68</accession>
<organism evidence="1 2">
    <name type="scientific">Goodea atripinnis</name>
    <dbReference type="NCBI Taxonomy" id="208336"/>
    <lineage>
        <taxon>Eukaryota</taxon>
        <taxon>Metazoa</taxon>
        <taxon>Chordata</taxon>
        <taxon>Craniata</taxon>
        <taxon>Vertebrata</taxon>
        <taxon>Euteleostomi</taxon>
        <taxon>Actinopterygii</taxon>
        <taxon>Neopterygii</taxon>
        <taxon>Teleostei</taxon>
        <taxon>Neoteleostei</taxon>
        <taxon>Acanthomorphata</taxon>
        <taxon>Ovalentaria</taxon>
        <taxon>Atherinomorphae</taxon>
        <taxon>Cyprinodontiformes</taxon>
        <taxon>Goodeidae</taxon>
        <taxon>Goodea</taxon>
    </lineage>
</organism>
<reference evidence="1 2" key="1">
    <citation type="submission" date="2021-06" db="EMBL/GenBank/DDBJ databases">
        <authorList>
            <person name="Palmer J.M."/>
        </authorList>
    </citation>
    <scope>NUCLEOTIDE SEQUENCE [LARGE SCALE GENOMIC DNA]</scope>
    <source>
        <strain evidence="1 2">GA_2019</strain>
        <tissue evidence="1">Muscle</tissue>
    </source>
</reference>
<gene>
    <name evidence="1" type="ORF">GOODEAATRI_015773</name>
</gene>
<proteinExistence type="predicted"/>
<keyword evidence="2" id="KW-1185">Reference proteome</keyword>
<evidence type="ECO:0000313" key="2">
    <source>
        <dbReference type="Proteomes" id="UP001476798"/>
    </source>
</evidence>
<protein>
    <submittedName>
        <fullName evidence="1">Uncharacterized protein</fullName>
    </submittedName>
</protein>
<dbReference type="Proteomes" id="UP001476798">
    <property type="component" value="Unassembled WGS sequence"/>
</dbReference>
<evidence type="ECO:0000313" key="1">
    <source>
        <dbReference type="EMBL" id="MEQ2175211.1"/>
    </source>
</evidence>